<dbReference type="EMBL" id="CP009687">
    <property type="protein sequence ID" value="AKL95011.1"/>
    <property type="molecule type" value="Genomic_DNA"/>
</dbReference>
<dbReference type="Proteomes" id="UP000035704">
    <property type="component" value="Chromosome"/>
</dbReference>
<sequence>MSVFMGNFKDFLSSDLDNVFFNEDEFAETHTVDGKEMKVIVDNDALTERKLSSRTSKPSDGVYVGDILFHVMAKVYEGRPAIGKILKFDGKLYRISDFQEEEGMYTITIVRNKA</sequence>
<proteinExistence type="predicted"/>
<keyword evidence="1" id="KW-0547">Nucleotide-binding</keyword>
<accession>A0A0G3W8P4</accession>
<dbReference type="GO" id="GO:0005524">
    <property type="term" value="F:ATP binding"/>
    <property type="evidence" value="ECO:0007669"/>
    <property type="project" value="UniProtKB-KW"/>
</dbReference>
<keyword evidence="2" id="KW-1185">Reference proteome</keyword>
<keyword evidence="1" id="KW-0813">Transport</keyword>
<evidence type="ECO:0000313" key="1">
    <source>
        <dbReference type="EMBL" id="AKL95011.1"/>
    </source>
</evidence>
<dbReference type="STRING" id="84022.CACET_c15620"/>
<reference evidence="1 2" key="1">
    <citation type="submission" date="2014-10" db="EMBL/GenBank/DDBJ databases">
        <title>Genome sequence of Clostridium aceticum DSM 1496.</title>
        <authorList>
            <person name="Poehlein A."/>
            <person name="Schiel-Bengelsdorf B."/>
            <person name="Gottschalk G."/>
            <person name="Duerre P."/>
            <person name="Daniel R."/>
        </authorList>
    </citation>
    <scope>NUCLEOTIDE SEQUENCE [LARGE SCALE GENOMIC DNA]</scope>
    <source>
        <strain evidence="1 2">DSM 1496</strain>
    </source>
</reference>
<keyword evidence="1" id="KW-0762">Sugar transport</keyword>
<keyword evidence="1" id="KW-0067">ATP-binding</keyword>
<evidence type="ECO:0000313" key="2">
    <source>
        <dbReference type="Proteomes" id="UP000035704"/>
    </source>
</evidence>
<gene>
    <name evidence="1" type="ORF">CACET_c15620</name>
</gene>
<dbReference type="AlphaFoldDB" id="A0A0G3W8P4"/>
<protein>
    <submittedName>
        <fullName evidence="1">Pro-phage ATP-binding sugar transporter</fullName>
    </submittedName>
</protein>
<dbReference type="PATRIC" id="fig|84022.6.peg.1552"/>
<organism evidence="1 2">
    <name type="scientific">Clostridium aceticum</name>
    <dbReference type="NCBI Taxonomy" id="84022"/>
    <lineage>
        <taxon>Bacteria</taxon>
        <taxon>Bacillati</taxon>
        <taxon>Bacillota</taxon>
        <taxon>Clostridia</taxon>
        <taxon>Eubacteriales</taxon>
        <taxon>Clostridiaceae</taxon>
        <taxon>Clostridium</taxon>
    </lineage>
</organism>
<dbReference type="KEGG" id="cace:CACET_c15620"/>
<name>A0A0G3W8P4_9CLOT</name>